<organism evidence="1">
    <name type="scientific">marine sediment metagenome</name>
    <dbReference type="NCBI Taxonomy" id="412755"/>
    <lineage>
        <taxon>unclassified sequences</taxon>
        <taxon>metagenomes</taxon>
        <taxon>ecological metagenomes</taxon>
    </lineage>
</organism>
<protein>
    <submittedName>
        <fullName evidence="1">Uncharacterized protein</fullName>
    </submittedName>
</protein>
<dbReference type="AlphaFoldDB" id="A0A0F9QKX2"/>
<comment type="caution">
    <text evidence="1">The sequence shown here is derived from an EMBL/GenBank/DDBJ whole genome shotgun (WGS) entry which is preliminary data.</text>
</comment>
<proteinExistence type="predicted"/>
<evidence type="ECO:0000313" key="1">
    <source>
        <dbReference type="EMBL" id="KKN43119.1"/>
    </source>
</evidence>
<accession>A0A0F9QKX2</accession>
<gene>
    <name evidence="1" type="ORF">LCGC14_0706470</name>
</gene>
<reference evidence="1" key="1">
    <citation type="journal article" date="2015" name="Nature">
        <title>Complex archaea that bridge the gap between prokaryotes and eukaryotes.</title>
        <authorList>
            <person name="Spang A."/>
            <person name="Saw J.H."/>
            <person name="Jorgensen S.L."/>
            <person name="Zaremba-Niedzwiedzka K."/>
            <person name="Martijn J."/>
            <person name="Lind A.E."/>
            <person name="van Eijk R."/>
            <person name="Schleper C."/>
            <person name="Guy L."/>
            <person name="Ettema T.J."/>
        </authorList>
    </citation>
    <scope>NUCLEOTIDE SEQUENCE</scope>
</reference>
<name>A0A0F9QKX2_9ZZZZ</name>
<dbReference type="EMBL" id="LAZR01001534">
    <property type="protein sequence ID" value="KKN43119.1"/>
    <property type="molecule type" value="Genomic_DNA"/>
</dbReference>
<sequence>MPFYAALDVAMEKTALCILDHDGQVVLETNVASDPDAIADRLEPYQNTLDRFGLEAGPLSEWLVRGLTRRGFDPCFSKPGMCGRPFRPGLPRPIVTTHAAWPTCCEWVGSGRST</sequence>